<sequence>MIKKIFYLIAILIASGSMAQESSSNLVNVIGEGTVNVVPDKVIIKSRVEHEGESAAAVKKQNDEAVNAIIKFLKESGIPEKHINTDYIRLNKSYNYNEKTSSFSANQAISITLEDIEDYEMIMSGLLEVGLNRIDGVEFKSSEAEKFESKARKEAVLDAKRIAEELVAPLGQQIGKAIFISEGTVNNPQPMYRMAMMGDSVESSRESIAPGEMEITVRVNVGFLLE</sequence>
<accession>A0ABU3CHW5</accession>
<dbReference type="RefSeq" id="WP_311494125.1">
    <property type="nucleotide sequence ID" value="NZ_JAVRHO010000005.1"/>
</dbReference>
<dbReference type="EMBL" id="JAVRHO010000005">
    <property type="protein sequence ID" value="MDT0645938.1"/>
    <property type="molecule type" value="Genomic_DNA"/>
</dbReference>
<feature type="signal peptide" evidence="1">
    <location>
        <begin position="1"/>
        <end position="19"/>
    </location>
</feature>
<keyword evidence="3" id="KW-1185">Reference proteome</keyword>
<dbReference type="InterPro" id="IPR052022">
    <property type="entry name" value="26kDa_periplasmic_antigen"/>
</dbReference>
<dbReference type="PANTHER" id="PTHR34387:SF1">
    <property type="entry name" value="PERIPLASMIC IMMUNOGENIC PROTEIN"/>
    <property type="match status" value="1"/>
</dbReference>
<dbReference type="PANTHER" id="PTHR34387">
    <property type="entry name" value="SLR1258 PROTEIN"/>
    <property type="match status" value="1"/>
</dbReference>
<name>A0ABU3CHW5_9FLAO</name>
<dbReference type="Gene3D" id="3.30.110.170">
    <property type="entry name" value="Protein of unknown function (DUF541), domain 1"/>
    <property type="match status" value="1"/>
</dbReference>
<dbReference type="InterPro" id="IPR007497">
    <property type="entry name" value="SIMPL/DUF541"/>
</dbReference>
<dbReference type="Gene3D" id="3.30.70.2970">
    <property type="entry name" value="Protein of unknown function (DUF541), domain 2"/>
    <property type="match status" value="1"/>
</dbReference>
<reference evidence="2 3" key="1">
    <citation type="submission" date="2023-09" db="EMBL/GenBank/DDBJ databases">
        <authorList>
            <person name="Rey-Velasco X."/>
        </authorList>
    </citation>
    <scope>NUCLEOTIDE SEQUENCE [LARGE SCALE GENOMIC DNA]</scope>
    <source>
        <strain evidence="2 3">F260</strain>
    </source>
</reference>
<keyword evidence="1" id="KW-0732">Signal</keyword>
<dbReference type="Proteomes" id="UP001245285">
    <property type="component" value="Unassembled WGS sequence"/>
</dbReference>
<dbReference type="Pfam" id="PF04402">
    <property type="entry name" value="SIMPL"/>
    <property type="match status" value="1"/>
</dbReference>
<protein>
    <submittedName>
        <fullName evidence="2">SIMPL domain-containing protein</fullName>
    </submittedName>
</protein>
<evidence type="ECO:0000313" key="3">
    <source>
        <dbReference type="Proteomes" id="UP001245285"/>
    </source>
</evidence>
<feature type="chain" id="PRO_5045056680" evidence="1">
    <location>
        <begin position="20"/>
        <end position="226"/>
    </location>
</feature>
<evidence type="ECO:0000313" key="2">
    <source>
        <dbReference type="EMBL" id="MDT0645938.1"/>
    </source>
</evidence>
<gene>
    <name evidence="2" type="ORF">RM545_04490</name>
</gene>
<proteinExistence type="predicted"/>
<evidence type="ECO:0000256" key="1">
    <source>
        <dbReference type="SAM" id="SignalP"/>
    </source>
</evidence>
<organism evidence="2 3">
    <name type="scientific">Autumnicola lenta</name>
    <dbReference type="NCBI Taxonomy" id="3075593"/>
    <lineage>
        <taxon>Bacteria</taxon>
        <taxon>Pseudomonadati</taxon>
        <taxon>Bacteroidota</taxon>
        <taxon>Flavobacteriia</taxon>
        <taxon>Flavobacteriales</taxon>
        <taxon>Flavobacteriaceae</taxon>
        <taxon>Autumnicola</taxon>
    </lineage>
</organism>
<comment type="caution">
    <text evidence="2">The sequence shown here is derived from an EMBL/GenBank/DDBJ whole genome shotgun (WGS) entry which is preliminary data.</text>
</comment>